<dbReference type="InterPro" id="IPR020325">
    <property type="entry name" value="Uncharacterised_16.1kDa"/>
</dbReference>
<organism evidence="1 2">
    <name type="scientific">Hyella patelloides LEGE 07179</name>
    <dbReference type="NCBI Taxonomy" id="945734"/>
    <lineage>
        <taxon>Bacteria</taxon>
        <taxon>Bacillati</taxon>
        <taxon>Cyanobacteriota</taxon>
        <taxon>Cyanophyceae</taxon>
        <taxon>Pleurocapsales</taxon>
        <taxon>Hyellaceae</taxon>
        <taxon>Hyella</taxon>
    </lineage>
</organism>
<evidence type="ECO:0000313" key="1">
    <source>
        <dbReference type="EMBL" id="VEP18133.1"/>
    </source>
</evidence>
<dbReference type="EMBL" id="CAACVJ010000667">
    <property type="protein sequence ID" value="VEP18133.1"/>
    <property type="molecule type" value="Genomic_DNA"/>
</dbReference>
<protein>
    <recommendedName>
        <fullName evidence="3">DUF2656 domain-containing protein</fullName>
    </recommendedName>
</protein>
<sequence length="160" mass="18015">MSNQIQGRMLISHNFNLSEGELPLLNRDEFAQIFINGLQAKDHIRCNMIENAHWIVEIIFSIADFSAEEIGKICDQILLDKRQAQKPDNQIMPDILFLGGKKITPAISASANSLQPGEWGVDVVETRSASIFISGLRWEEMIAQKPADSIFKIEYLGDKN</sequence>
<proteinExistence type="predicted"/>
<dbReference type="RefSeq" id="WP_246141424.1">
    <property type="nucleotide sequence ID" value="NZ_LR213771.1"/>
</dbReference>
<gene>
    <name evidence="1" type="ORF">H1P_70016</name>
</gene>
<reference evidence="1 2" key="1">
    <citation type="submission" date="2019-01" db="EMBL/GenBank/DDBJ databases">
        <authorList>
            <person name="Brito A."/>
        </authorList>
    </citation>
    <scope>NUCLEOTIDE SEQUENCE [LARGE SCALE GENOMIC DNA]</scope>
    <source>
        <strain evidence="1">1</strain>
    </source>
</reference>
<dbReference type="Proteomes" id="UP000320055">
    <property type="component" value="Unassembled WGS sequence"/>
</dbReference>
<dbReference type="Pfam" id="PF10847">
    <property type="entry name" value="DUF2656"/>
    <property type="match status" value="1"/>
</dbReference>
<evidence type="ECO:0008006" key="3">
    <source>
        <dbReference type="Google" id="ProtNLM"/>
    </source>
</evidence>
<name>A0A563W3J7_9CYAN</name>
<keyword evidence="2" id="KW-1185">Reference proteome</keyword>
<dbReference type="AlphaFoldDB" id="A0A563W3J7"/>
<accession>A0A563W3J7</accession>
<evidence type="ECO:0000313" key="2">
    <source>
        <dbReference type="Proteomes" id="UP000320055"/>
    </source>
</evidence>